<dbReference type="Proteomes" id="UP000011939">
    <property type="component" value="Unassembled WGS sequence"/>
</dbReference>
<sequence>MAGLHQIYELNLSPKSVKFRLINLHFCDTDKAGRLNLALKFNRKKYQNLC</sequence>
<organism evidence="1 2">
    <name type="scientific">Campylobacter showae CSUNSWCD</name>
    <dbReference type="NCBI Taxonomy" id="1244083"/>
    <lineage>
        <taxon>Bacteria</taxon>
        <taxon>Pseudomonadati</taxon>
        <taxon>Campylobacterota</taxon>
        <taxon>Epsilonproteobacteria</taxon>
        <taxon>Campylobacterales</taxon>
        <taxon>Campylobacteraceae</taxon>
        <taxon>Campylobacter</taxon>
    </lineage>
</organism>
<evidence type="ECO:0000313" key="2">
    <source>
        <dbReference type="Proteomes" id="UP000011939"/>
    </source>
</evidence>
<accession>M5IRA9</accession>
<dbReference type="AlphaFoldDB" id="M5IRA9"/>
<comment type="caution">
    <text evidence="1">The sequence shown here is derived from an EMBL/GenBank/DDBJ whole genome shotgun (WGS) entry which is preliminary data.</text>
</comment>
<dbReference type="PATRIC" id="fig|1244083.3.peg.962"/>
<evidence type="ECO:0000313" key="1">
    <source>
        <dbReference type="EMBL" id="EKU11681.1"/>
    </source>
</evidence>
<gene>
    <name evidence="1" type="ORF">CSUNSWCD_1719</name>
</gene>
<dbReference type="EMBL" id="AMZQ01000005">
    <property type="protein sequence ID" value="EKU11681.1"/>
    <property type="molecule type" value="Genomic_DNA"/>
</dbReference>
<name>M5IRA9_9BACT</name>
<proteinExistence type="predicted"/>
<dbReference type="STRING" id="1244083.CSUNSWCD_1719"/>
<protein>
    <submittedName>
        <fullName evidence="1">Uncharacterized protein</fullName>
    </submittedName>
</protein>
<reference evidence="1 2" key="1">
    <citation type="journal article" date="2013" name="Genome Announc.">
        <title>Genome Sequence of Campylobacter showae UNSWCD, Isolated from a Patient with Crohn's Disease.</title>
        <authorList>
            <person name="Tay A.P."/>
            <person name="Kaakoush N.O."/>
            <person name="Deshpande N.P."/>
            <person name="Chen Z."/>
            <person name="Mitchell H."/>
            <person name="Wilkins M.R."/>
        </authorList>
    </citation>
    <scope>NUCLEOTIDE SEQUENCE [LARGE SCALE GENOMIC DNA]</scope>
    <source>
        <strain evidence="1 2">CSUNSWCD</strain>
    </source>
</reference>